<dbReference type="AlphaFoldDB" id="A0A9P5U1W5"/>
<feature type="coiled-coil region" evidence="1">
    <location>
        <begin position="119"/>
        <end position="210"/>
    </location>
</feature>
<proteinExistence type="predicted"/>
<dbReference type="OrthoDB" id="2821498at2759"/>
<evidence type="ECO:0000313" key="4">
    <source>
        <dbReference type="Proteomes" id="UP000772434"/>
    </source>
</evidence>
<evidence type="ECO:0000313" key="3">
    <source>
        <dbReference type="EMBL" id="KAF9062824.1"/>
    </source>
</evidence>
<reference evidence="3" key="1">
    <citation type="submission" date="2020-11" db="EMBL/GenBank/DDBJ databases">
        <authorList>
            <consortium name="DOE Joint Genome Institute"/>
            <person name="Ahrendt S."/>
            <person name="Riley R."/>
            <person name="Andreopoulos W."/>
            <person name="Labutti K."/>
            <person name="Pangilinan J."/>
            <person name="Ruiz-Duenas F.J."/>
            <person name="Barrasa J.M."/>
            <person name="Sanchez-Garcia M."/>
            <person name="Camarero S."/>
            <person name="Miyauchi S."/>
            <person name="Serrano A."/>
            <person name="Linde D."/>
            <person name="Babiker R."/>
            <person name="Drula E."/>
            <person name="Ayuso-Fernandez I."/>
            <person name="Pacheco R."/>
            <person name="Padilla G."/>
            <person name="Ferreira P."/>
            <person name="Barriuso J."/>
            <person name="Kellner H."/>
            <person name="Castanera R."/>
            <person name="Alfaro M."/>
            <person name="Ramirez L."/>
            <person name="Pisabarro A.G."/>
            <person name="Kuo A."/>
            <person name="Tritt A."/>
            <person name="Lipzen A."/>
            <person name="He G."/>
            <person name="Yan M."/>
            <person name="Ng V."/>
            <person name="Cullen D."/>
            <person name="Martin F."/>
            <person name="Rosso M.-N."/>
            <person name="Henrissat B."/>
            <person name="Hibbett D."/>
            <person name="Martinez A.T."/>
            <person name="Grigoriev I.V."/>
        </authorList>
    </citation>
    <scope>NUCLEOTIDE SEQUENCE</scope>
    <source>
        <strain evidence="3">AH 40177</strain>
    </source>
</reference>
<feature type="region of interest" description="Disordered" evidence="2">
    <location>
        <begin position="891"/>
        <end position="931"/>
    </location>
</feature>
<evidence type="ECO:0000256" key="2">
    <source>
        <dbReference type="SAM" id="MobiDB-lite"/>
    </source>
</evidence>
<sequence length="931" mass="104660">MSLPDFQYNPWGPAQPLNATTDEGRLPGNAQSPNSVNERQVPHAQPPDPLEHWTMNVDSGSNVLEVSMRYPDSTLSQSDVLQSKRAKGSSSSTLRVDQLRDKLATQSERLSHFATLSKVRKAEAQAVEEQLRMQEHENELLKEQIALLLNQTMQQTMQDVDMDEDEIQTLKEMQAVDEMLEVTKEFNEQRKEMQRELNEKNATIHHLQTIVDRHYHSKAAEGPLNPASQLPAFSSPGMIIDNSLGSMPIAGPHSASKSHTPLNPESLLESQEVRQLQNPPPHHPIAAGGPLNPAAQLPAAFSNTVIIDNSLGLMPIAGPHSASNPLNPESSTGSQKVCQLYNPPPHPHPSSTMHAAPTVQTESSSLQSVPGVLFKSPPKSAARWSTPVGKRLKNQNNRVVRPRQVDTPEVSLQIPTNISQMADSGTLQSMTGDLNGATRSFNPSNPEEVATMVILLKKLLNRLEPVNAASDNTRNNNRKRGHQTEMEEEQRRTAVRELWKEFYNVTCANDFQIYQSADPDKVNAFAEGRGSGPDDDLILDLSTGHEFSRWNRTVTARWYASIHTAWKQDPEQWGLHSDITQLYLLALIHNQLREARSAWSMAQRRKISEGDIERYETEEEVDKRIQDWYKIRWARVRHTTRRRTKLDVRKKTVEQAVKKSRNPGVWVYLGDVLNELSVSGMSDDESDIETDSLGDTGKVFKTVGCQWRSPEVTSYLHDVIDPLTKQHKAQNARGAPPIKRKQTDRWGTGKPPKKLPRLMYNQTWLGTLDVWEIEELEISNRSFTLLEVKDIDALEEIIPRIFAITELGRATQENREFKQELMDVVALLDKNNRKARVEELIESCKRIEQASMDPLMLNDKLGQAMSELKDTLHTFPAEEVHFALISTAMSSPVTKSTPGKAKSSVTKASTPKKATPKKPSRKEVIQIESPE</sequence>
<feature type="region of interest" description="Disordered" evidence="2">
    <location>
        <begin position="726"/>
        <end position="752"/>
    </location>
</feature>
<feature type="compositionally biased region" description="Polar residues" evidence="2">
    <location>
        <begin position="29"/>
        <end position="38"/>
    </location>
</feature>
<comment type="caution">
    <text evidence="3">The sequence shown here is derived from an EMBL/GenBank/DDBJ whole genome shotgun (WGS) entry which is preliminary data.</text>
</comment>
<feature type="region of interest" description="Disordered" evidence="2">
    <location>
        <begin position="74"/>
        <end position="93"/>
    </location>
</feature>
<accession>A0A9P5U1W5</accession>
<feature type="region of interest" description="Disordered" evidence="2">
    <location>
        <begin position="467"/>
        <end position="489"/>
    </location>
</feature>
<dbReference type="Proteomes" id="UP000772434">
    <property type="component" value="Unassembled WGS sequence"/>
</dbReference>
<feature type="compositionally biased region" description="Low complexity" evidence="2">
    <location>
        <begin position="900"/>
        <end position="913"/>
    </location>
</feature>
<feature type="compositionally biased region" description="Polar residues" evidence="2">
    <location>
        <begin position="321"/>
        <end position="337"/>
    </location>
</feature>
<keyword evidence="1" id="KW-0175">Coiled coil</keyword>
<feature type="region of interest" description="Disordered" evidence="2">
    <location>
        <begin position="244"/>
        <end position="263"/>
    </location>
</feature>
<gene>
    <name evidence="3" type="ORF">BDP27DRAFT_1427512</name>
</gene>
<feature type="region of interest" description="Disordered" evidence="2">
    <location>
        <begin position="321"/>
        <end position="356"/>
    </location>
</feature>
<dbReference type="EMBL" id="JADNRY010000161">
    <property type="protein sequence ID" value="KAF9062824.1"/>
    <property type="molecule type" value="Genomic_DNA"/>
</dbReference>
<feature type="region of interest" description="Disordered" evidence="2">
    <location>
        <begin position="268"/>
        <end position="291"/>
    </location>
</feature>
<name>A0A9P5U1W5_9AGAR</name>
<keyword evidence="4" id="KW-1185">Reference proteome</keyword>
<organism evidence="3 4">
    <name type="scientific">Rhodocollybia butyracea</name>
    <dbReference type="NCBI Taxonomy" id="206335"/>
    <lineage>
        <taxon>Eukaryota</taxon>
        <taxon>Fungi</taxon>
        <taxon>Dikarya</taxon>
        <taxon>Basidiomycota</taxon>
        <taxon>Agaricomycotina</taxon>
        <taxon>Agaricomycetes</taxon>
        <taxon>Agaricomycetidae</taxon>
        <taxon>Agaricales</taxon>
        <taxon>Marasmiineae</taxon>
        <taxon>Omphalotaceae</taxon>
        <taxon>Rhodocollybia</taxon>
    </lineage>
</organism>
<evidence type="ECO:0000256" key="1">
    <source>
        <dbReference type="SAM" id="Coils"/>
    </source>
</evidence>
<protein>
    <submittedName>
        <fullName evidence="3">Uncharacterized protein</fullName>
    </submittedName>
</protein>
<feature type="region of interest" description="Disordered" evidence="2">
    <location>
        <begin position="1"/>
        <end position="52"/>
    </location>
</feature>